<reference evidence="4" key="2">
    <citation type="submission" date="2017-05" db="EMBL/GenBank/DDBJ databases">
        <title>Draft genome sequence of Geobacter pelophilus, a iron(III)-reducing bacteria.</title>
        <authorList>
            <person name="Aoyagi T."/>
            <person name="Koike H."/>
            <person name="Morita T."/>
            <person name="Sato Y."/>
            <person name="Habe H."/>
            <person name="Hori T."/>
        </authorList>
    </citation>
    <scope>NUCLEOTIDE SEQUENCE [LARGE SCALE GENOMIC DNA]</scope>
    <source>
        <strain evidence="4">Drf2</strain>
    </source>
</reference>
<sequence>MLKKERMNRKVSNILIIKPGAIGDLLHMTPVIRALKGIYPDASITIMVSSRVTALLFADNPMVDEVVIFDKKGEQKTWGGVFKLWKRLRPKRFDLVLNYQRSNLKGWALVTAAFPCRVLVYHKTRGRVIHAIVDHLRPLARLGVDPERADRSLDFFPSQADTEYAERFVRENGLAGRRLVAFNPGTSSENKCWPIERYAELGDRLAARGVAVVVVGSRDEAPLAAAIRAGMKEQVYDLCGCSLGELAALLKHCEFLVTGDTGPMHIAAAVGTRNLALYGPISPVRSGPVGEGHRIVIHDELECCPCNSFKCSNKEFRLCMEKITVDEADKVATEMLAVKREVE</sequence>
<dbReference type="SUPFAM" id="SSF53756">
    <property type="entry name" value="UDP-Glycosyltransferase/glycogen phosphorylase"/>
    <property type="match status" value="1"/>
</dbReference>
<keyword evidence="2 3" id="KW-0808">Transferase</keyword>
<dbReference type="CDD" id="cd03789">
    <property type="entry name" value="GT9_LPS_heptosyltransferase"/>
    <property type="match status" value="1"/>
</dbReference>
<dbReference type="GO" id="GO:0016740">
    <property type="term" value="F:transferase activity"/>
    <property type="evidence" value="ECO:0007669"/>
    <property type="project" value="UniProtKB-KW"/>
</dbReference>
<dbReference type="PANTHER" id="PTHR30160:SF7">
    <property type="entry name" value="ADP-HEPTOSE--LPS HEPTOSYLTRANSFERASE 2"/>
    <property type="match status" value="1"/>
</dbReference>
<dbReference type="Proteomes" id="UP000194153">
    <property type="component" value="Unassembled WGS sequence"/>
</dbReference>
<reference evidence="3 4" key="1">
    <citation type="submission" date="2017-04" db="EMBL/GenBank/DDBJ databases">
        <authorList>
            <consortium name="Geobacter pelophilus Genome Sequencing"/>
            <person name="Aoyagi T."/>
            <person name="Koike H."/>
            <person name="Hori T."/>
        </authorList>
    </citation>
    <scope>NUCLEOTIDE SEQUENCE [LARGE SCALE GENOMIC DNA]</scope>
    <source>
        <strain evidence="3 4">Drf2</strain>
    </source>
</reference>
<dbReference type="EMBL" id="BDQG01000002">
    <property type="protein sequence ID" value="GAW69039.1"/>
    <property type="molecule type" value="Genomic_DNA"/>
</dbReference>
<keyword evidence="4" id="KW-1185">Reference proteome</keyword>
<evidence type="ECO:0000313" key="4">
    <source>
        <dbReference type="Proteomes" id="UP000194153"/>
    </source>
</evidence>
<protein>
    <submittedName>
        <fullName evidence="3">Glycosyl transferase</fullName>
    </submittedName>
</protein>
<evidence type="ECO:0000256" key="1">
    <source>
        <dbReference type="ARBA" id="ARBA00022676"/>
    </source>
</evidence>
<keyword evidence="1" id="KW-0328">Glycosyltransferase</keyword>
<comment type="caution">
    <text evidence="3">The sequence shown here is derived from an EMBL/GenBank/DDBJ whole genome shotgun (WGS) entry which is preliminary data.</text>
</comment>
<proteinExistence type="predicted"/>
<dbReference type="InterPro" id="IPR002201">
    <property type="entry name" value="Glyco_trans_9"/>
</dbReference>
<name>A0ABQ0MPP5_9BACT</name>
<organism evidence="3 4">
    <name type="scientific">Geoanaerobacter pelophilus</name>
    <dbReference type="NCBI Taxonomy" id="60036"/>
    <lineage>
        <taxon>Bacteria</taxon>
        <taxon>Pseudomonadati</taxon>
        <taxon>Thermodesulfobacteriota</taxon>
        <taxon>Desulfuromonadia</taxon>
        <taxon>Geobacterales</taxon>
        <taxon>Geobacteraceae</taxon>
        <taxon>Geoanaerobacter</taxon>
    </lineage>
</organism>
<dbReference type="PANTHER" id="PTHR30160">
    <property type="entry name" value="TETRAACYLDISACCHARIDE 4'-KINASE-RELATED"/>
    <property type="match status" value="1"/>
</dbReference>
<gene>
    <name evidence="3" type="ORF">GPEL0_02r0158</name>
</gene>
<evidence type="ECO:0000313" key="3">
    <source>
        <dbReference type="EMBL" id="GAW69039.1"/>
    </source>
</evidence>
<dbReference type="InterPro" id="IPR051199">
    <property type="entry name" value="LPS_LOS_Heptosyltrfase"/>
</dbReference>
<dbReference type="Gene3D" id="3.40.50.2000">
    <property type="entry name" value="Glycogen Phosphorylase B"/>
    <property type="match status" value="2"/>
</dbReference>
<accession>A0ABQ0MPP5</accession>
<evidence type="ECO:0000256" key="2">
    <source>
        <dbReference type="ARBA" id="ARBA00022679"/>
    </source>
</evidence>
<dbReference type="Pfam" id="PF01075">
    <property type="entry name" value="Glyco_transf_9"/>
    <property type="match status" value="1"/>
</dbReference>